<comment type="caution">
    <text evidence="2">The sequence shown here is derived from an EMBL/GenBank/DDBJ whole genome shotgun (WGS) entry which is preliminary data.</text>
</comment>
<evidence type="ECO:0000313" key="3">
    <source>
        <dbReference type="Proteomes" id="UP000078287"/>
    </source>
</evidence>
<feature type="domain" description="CHAD" evidence="1">
    <location>
        <begin position="219"/>
        <end position="484"/>
    </location>
</feature>
<evidence type="ECO:0000313" key="2">
    <source>
        <dbReference type="EMBL" id="OAN48354.1"/>
    </source>
</evidence>
<dbReference type="Proteomes" id="UP000078287">
    <property type="component" value="Unassembled WGS sequence"/>
</dbReference>
<organism evidence="2 3">
    <name type="scientific">Chloroflexus islandicus</name>
    <dbReference type="NCBI Taxonomy" id="1707952"/>
    <lineage>
        <taxon>Bacteria</taxon>
        <taxon>Bacillati</taxon>
        <taxon>Chloroflexota</taxon>
        <taxon>Chloroflexia</taxon>
        <taxon>Chloroflexales</taxon>
        <taxon>Chloroflexineae</taxon>
        <taxon>Chloroflexaceae</taxon>
        <taxon>Chloroflexus</taxon>
    </lineage>
</organism>
<dbReference type="PROSITE" id="PS51708">
    <property type="entry name" value="CHAD"/>
    <property type="match status" value="1"/>
</dbReference>
<accession>A0A178MK22</accession>
<proteinExistence type="predicted"/>
<reference evidence="2 3" key="1">
    <citation type="submission" date="2016-04" db="EMBL/GenBank/DDBJ databases">
        <title>Chloroflexus islandicus sp. nov., a thermophilic filamentous anoxygenic phototrophic bacterium from geyser Strokkur (Iceland).</title>
        <authorList>
            <person name="Gaisin V.A."/>
            <person name="Kalashnikov A.M."/>
            <person name="Sukhacheva M.V."/>
            <person name="Grouzdev D.S."/>
            <person name="Ivanov T.M."/>
            <person name="Kuznetsov B."/>
            <person name="Gorlenko V.M."/>
        </authorList>
    </citation>
    <scope>NUCLEOTIDE SEQUENCE [LARGE SCALE GENOMIC DNA]</scope>
    <source>
        <strain evidence="3">isl-2</strain>
    </source>
</reference>
<dbReference type="CDD" id="cd00077">
    <property type="entry name" value="HDc"/>
    <property type="match status" value="1"/>
</dbReference>
<sequence>MATPTNLAGYVEQLLAMYRVDRTHARQVADHALTLFDAVAQSRKWPAASRQLVEAGALLHNVGLTTDPPEHHLVGRDIILRHDLGDETDQAILAAIVALHRRKPRARLEPAVLCLNKRNRELALQLAAIVRVADGFDYSHSQTTQVRVAADNNGRLSLIATGPHAAVDSERALAKADLWERVIGPRPEVVVQSEGTVIEEVAGEDEPTERLPYWYASGEVPFAELGRVVLRRQVRRLQQTARAVEADETIEAVHDLRVATRRIRAALRLLEPVAPAKAARKATVAVRTLAREAGATRDRDVLLNDMAHRDLPGLAPVMDAIRAERMHAHTTLVGYLGSKQYERDLRVLARLACFAAEWDNRPRVKDHAGSMLYAHYEALCSYDRNGLPEDDASLHAMRIAGKRLRYALELVSDIVGERLSDLLNPLIDFQDHLGALNDISVARGLLAPHTERAPEAVAAYLAAREAEWATLRTELPECWERLAGLDYRRTLLAIIGDL</sequence>
<dbReference type="InterPro" id="IPR007899">
    <property type="entry name" value="CHAD_dom"/>
</dbReference>
<dbReference type="InterPro" id="IPR003607">
    <property type="entry name" value="HD/PDEase_dom"/>
</dbReference>
<dbReference type="EMBL" id="LWQS01000032">
    <property type="protein sequence ID" value="OAN48354.1"/>
    <property type="molecule type" value="Genomic_DNA"/>
</dbReference>
<dbReference type="PANTHER" id="PTHR39339:SF1">
    <property type="entry name" value="CHAD DOMAIN-CONTAINING PROTEIN"/>
    <property type="match status" value="1"/>
</dbReference>
<evidence type="ECO:0000259" key="1">
    <source>
        <dbReference type="PROSITE" id="PS51708"/>
    </source>
</evidence>
<dbReference type="SMART" id="SM00880">
    <property type="entry name" value="CHAD"/>
    <property type="match status" value="1"/>
</dbReference>
<dbReference type="AlphaFoldDB" id="A0A178MK22"/>
<name>A0A178MK22_9CHLR</name>
<dbReference type="OrthoDB" id="3034217at2"/>
<dbReference type="SUPFAM" id="SSF109604">
    <property type="entry name" value="HD-domain/PDEase-like"/>
    <property type="match status" value="1"/>
</dbReference>
<dbReference type="STRING" id="1707952.A6A03_08200"/>
<dbReference type="PANTHER" id="PTHR39339">
    <property type="entry name" value="SLR1444 PROTEIN"/>
    <property type="match status" value="1"/>
</dbReference>
<dbReference type="Gene3D" id="1.40.20.10">
    <property type="entry name" value="CHAD domain"/>
    <property type="match status" value="1"/>
</dbReference>
<dbReference type="RefSeq" id="WP_066783055.1">
    <property type="nucleotide sequence ID" value="NZ_LWQS01000032.1"/>
</dbReference>
<dbReference type="InterPro" id="IPR048950">
    <property type="entry name" value="Ppx_GppA_C"/>
</dbReference>
<dbReference type="Gene3D" id="1.10.3210.10">
    <property type="entry name" value="Hypothetical protein af1432"/>
    <property type="match status" value="1"/>
</dbReference>
<protein>
    <recommendedName>
        <fullName evidence="1">CHAD domain-containing protein</fullName>
    </recommendedName>
</protein>
<keyword evidence="3" id="KW-1185">Reference proteome</keyword>
<dbReference type="InterPro" id="IPR038186">
    <property type="entry name" value="CHAD_dom_sf"/>
</dbReference>
<dbReference type="Pfam" id="PF21447">
    <property type="entry name" value="Ppx-GppA_III"/>
    <property type="match status" value="1"/>
</dbReference>
<gene>
    <name evidence="2" type="ORF">A6A03_08200</name>
</gene>
<dbReference type="Pfam" id="PF05235">
    <property type="entry name" value="CHAD"/>
    <property type="match status" value="1"/>
</dbReference>